<dbReference type="RefSeq" id="WP_076818845.1">
    <property type="nucleotide sequence ID" value="NZ_MOMC01000043.1"/>
</dbReference>
<gene>
    <name evidence="1" type="ORF">BL253_20770</name>
</gene>
<dbReference type="GO" id="GO:0006635">
    <property type="term" value="P:fatty acid beta-oxidation"/>
    <property type="evidence" value="ECO:0007669"/>
    <property type="project" value="TreeGrafter"/>
</dbReference>
<proteinExistence type="predicted"/>
<dbReference type="PANTHER" id="PTHR11941:SF54">
    <property type="entry name" value="ENOYL-COA HYDRATASE, MITOCHONDRIAL"/>
    <property type="match status" value="1"/>
</dbReference>
<evidence type="ECO:0000313" key="2">
    <source>
        <dbReference type="Proteomes" id="UP000188929"/>
    </source>
</evidence>
<dbReference type="SUPFAM" id="SSF52096">
    <property type="entry name" value="ClpP/crotonase"/>
    <property type="match status" value="1"/>
</dbReference>
<dbReference type="GO" id="GO:0003824">
    <property type="term" value="F:catalytic activity"/>
    <property type="evidence" value="ECO:0007669"/>
    <property type="project" value="UniProtKB-ARBA"/>
</dbReference>
<reference evidence="2" key="1">
    <citation type="submission" date="2016-10" db="EMBL/GenBank/DDBJ databases">
        <title>Frankia sp. NRRL B-16386 Genome sequencing.</title>
        <authorList>
            <person name="Ghodhbane-Gtari F."/>
            <person name="Swanson E."/>
            <person name="Gueddou A."/>
            <person name="Hezbri K."/>
            <person name="Ktari K."/>
            <person name="Nouioui I."/>
            <person name="Morris K."/>
            <person name="Simpson S."/>
            <person name="Abebe-Akele F."/>
            <person name="Thomas K."/>
            <person name="Gtari M."/>
            <person name="Tisa L.S."/>
        </authorList>
    </citation>
    <scope>NUCLEOTIDE SEQUENCE [LARGE SCALE GENOMIC DNA]</scope>
    <source>
        <strain evidence="2">NRRL B-16386</strain>
    </source>
</reference>
<accession>A0A1V2I7R5</accession>
<organism evidence="1 2">
    <name type="scientific">Pseudofrankia asymbiotica</name>
    <dbReference type="NCBI Taxonomy" id="1834516"/>
    <lineage>
        <taxon>Bacteria</taxon>
        <taxon>Bacillati</taxon>
        <taxon>Actinomycetota</taxon>
        <taxon>Actinomycetes</taxon>
        <taxon>Frankiales</taxon>
        <taxon>Frankiaceae</taxon>
        <taxon>Pseudofrankia</taxon>
    </lineage>
</organism>
<dbReference type="InterPro" id="IPR001753">
    <property type="entry name" value="Enoyl-CoA_hydra/iso"/>
</dbReference>
<dbReference type="Proteomes" id="UP000188929">
    <property type="component" value="Unassembled WGS sequence"/>
</dbReference>
<comment type="caution">
    <text evidence="1">The sequence shown here is derived from an EMBL/GenBank/DDBJ whole genome shotgun (WGS) entry which is preliminary data.</text>
</comment>
<dbReference type="STRING" id="1834516.BL253_20770"/>
<dbReference type="CDD" id="cd06558">
    <property type="entry name" value="crotonase-like"/>
    <property type="match status" value="1"/>
</dbReference>
<dbReference type="InterPro" id="IPR029045">
    <property type="entry name" value="ClpP/crotonase-like_dom_sf"/>
</dbReference>
<name>A0A1V2I7R5_9ACTN</name>
<evidence type="ECO:0000313" key="1">
    <source>
        <dbReference type="EMBL" id="ONH28036.1"/>
    </source>
</evidence>
<dbReference type="AlphaFoldDB" id="A0A1V2I7R5"/>
<dbReference type="OrthoDB" id="8452484at2"/>
<keyword evidence="2" id="KW-1185">Reference proteome</keyword>
<sequence length="271" mass="29712">MTEPEFEKIVVSQDDKGVALLELNQPDRLNPIDPLSTESEISAALTAFDRDPEVRVVVITGRGRAFSAGADLRNKPKPRTEYDANATMPQRLAYDYSYGLMWKTLMAFKKPLIAAVNGYALGGGWELAHMCDLIIAGENAVFGAIEVELGVNPFATTTNYLPKMIGKHLAMELALTGKKIDAQEALARGLVNRVVPVESCLKEALALAADIAARPPLTMALTKRLVNRAMDVDEDYELERAYAYLLRSTEDTKAAWAAAAARQPTPRYQGR</sequence>
<dbReference type="PANTHER" id="PTHR11941">
    <property type="entry name" value="ENOYL-COA HYDRATASE-RELATED"/>
    <property type="match status" value="1"/>
</dbReference>
<evidence type="ECO:0008006" key="3">
    <source>
        <dbReference type="Google" id="ProtNLM"/>
    </source>
</evidence>
<protein>
    <recommendedName>
        <fullName evidence="3">Enoyl-CoA hydratase</fullName>
    </recommendedName>
</protein>
<dbReference type="EMBL" id="MOMC01000043">
    <property type="protein sequence ID" value="ONH28036.1"/>
    <property type="molecule type" value="Genomic_DNA"/>
</dbReference>
<dbReference type="Gene3D" id="3.90.226.10">
    <property type="entry name" value="2-enoyl-CoA Hydratase, Chain A, domain 1"/>
    <property type="match status" value="1"/>
</dbReference>
<dbReference type="Pfam" id="PF00378">
    <property type="entry name" value="ECH_1"/>
    <property type="match status" value="1"/>
</dbReference>